<feature type="transmembrane region" description="Helical" evidence="6">
    <location>
        <begin position="362"/>
        <end position="381"/>
    </location>
</feature>
<dbReference type="GO" id="GO:0006885">
    <property type="term" value="P:regulation of pH"/>
    <property type="evidence" value="ECO:0007669"/>
    <property type="project" value="UniProtKB-UniRule"/>
</dbReference>
<feature type="transmembrane region" description="Helical" evidence="6">
    <location>
        <begin position="127"/>
        <end position="145"/>
    </location>
</feature>
<comment type="caution">
    <text evidence="7">The sequence shown here is derived from an EMBL/GenBank/DDBJ whole genome shotgun (WGS) entry which is preliminary data.</text>
</comment>
<evidence type="ECO:0000256" key="4">
    <source>
        <dbReference type="ARBA" id="ARBA00022989"/>
    </source>
</evidence>
<comment type="function">
    <text evidence="6">Na(+)/H(+) antiporter that extrudes sodium in exchange for external protons.</text>
</comment>
<dbReference type="Gene3D" id="1.20.1530.10">
    <property type="entry name" value="Na+/H+ antiporter like domain"/>
    <property type="match status" value="1"/>
</dbReference>
<organism evidence="7 8">
    <name type="scientific">Govanella unica</name>
    <dbReference type="NCBI Taxonomy" id="2975056"/>
    <lineage>
        <taxon>Bacteria</taxon>
        <taxon>Pseudomonadati</taxon>
        <taxon>Pseudomonadota</taxon>
        <taxon>Alphaproteobacteria</taxon>
        <taxon>Emcibacterales</taxon>
        <taxon>Govanellaceae</taxon>
        <taxon>Govanella</taxon>
    </lineage>
</organism>
<protein>
    <recommendedName>
        <fullName evidence="6">Na(+)/H(+) antiporter NhaA</fullName>
    </recommendedName>
    <alternativeName>
        <fullName evidence="6">Sodium/proton antiporter NhaA</fullName>
    </alternativeName>
</protein>
<dbReference type="PANTHER" id="PTHR30341:SF0">
    <property type="entry name" value="NA(+)_H(+) ANTIPORTER NHAA"/>
    <property type="match status" value="1"/>
</dbReference>
<evidence type="ECO:0000256" key="2">
    <source>
        <dbReference type="ARBA" id="ARBA00022475"/>
    </source>
</evidence>
<dbReference type="RefSeq" id="WP_274942123.1">
    <property type="nucleotide sequence ID" value="NZ_JANWOI010000001.1"/>
</dbReference>
<feature type="transmembrane region" description="Helical" evidence="6">
    <location>
        <begin position="166"/>
        <end position="197"/>
    </location>
</feature>
<keyword evidence="3 6" id="KW-0812">Transmembrane</keyword>
<keyword evidence="8" id="KW-1185">Reference proteome</keyword>
<dbReference type="InterPro" id="IPR023171">
    <property type="entry name" value="Na/H_antiporter_dom_sf"/>
</dbReference>
<keyword evidence="6" id="KW-0406">Ion transport</keyword>
<dbReference type="InterPro" id="IPR004670">
    <property type="entry name" value="NhaA"/>
</dbReference>
<dbReference type="GO" id="GO:0005886">
    <property type="term" value="C:plasma membrane"/>
    <property type="evidence" value="ECO:0007669"/>
    <property type="project" value="UniProtKB-SubCell"/>
</dbReference>
<accession>A0A9X3TV97</accession>
<evidence type="ECO:0000256" key="1">
    <source>
        <dbReference type="ARBA" id="ARBA00004429"/>
    </source>
</evidence>
<reference evidence="7" key="1">
    <citation type="submission" date="2022-08" db="EMBL/GenBank/DDBJ databases">
        <authorList>
            <person name="Vandamme P."/>
            <person name="Hettiarachchi A."/>
            <person name="Peeters C."/>
            <person name="Cnockaert M."/>
            <person name="Carlier A."/>
        </authorList>
    </citation>
    <scope>NUCLEOTIDE SEQUENCE</scope>
    <source>
        <strain evidence="7">LMG 31809</strain>
    </source>
</reference>
<dbReference type="NCBIfam" id="NF007111">
    <property type="entry name" value="PRK09560.1"/>
    <property type="match status" value="1"/>
</dbReference>
<feature type="transmembrane region" description="Helical" evidence="6">
    <location>
        <begin position="261"/>
        <end position="281"/>
    </location>
</feature>
<keyword evidence="5 6" id="KW-0472">Membrane</keyword>
<keyword evidence="2 6" id="KW-1003">Cell membrane</keyword>
<keyword evidence="6" id="KW-0915">Sodium</keyword>
<evidence type="ECO:0000313" key="8">
    <source>
        <dbReference type="Proteomes" id="UP001141619"/>
    </source>
</evidence>
<dbReference type="Proteomes" id="UP001141619">
    <property type="component" value="Unassembled WGS sequence"/>
</dbReference>
<reference evidence="7" key="2">
    <citation type="journal article" date="2023" name="Syst. Appl. Microbiol.">
        <title>Govania unica gen. nov., sp. nov., a rare biosphere bacterium that represents a novel family in the class Alphaproteobacteria.</title>
        <authorList>
            <person name="Vandamme P."/>
            <person name="Peeters C."/>
            <person name="Hettiarachchi A."/>
            <person name="Cnockaert M."/>
            <person name="Carlier A."/>
        </authorList>
    </citation>
    <scope>NUCLEOTIDE SEQUENCE</scope>
    <source>
        <strain evidence="7">LMG 31809</strain>
    </source>
</reference>
<dbReference type="HAMAP" id="MF_01844">
    <property type="entry name" value="NhaA"/>
    <property type="match status" value="1"/>
</dbReference>
<dbReference type="AlphaFoldDB" id="A0A9X3TV97"/>
<comment type="catalytic activity">
    <reaction evidence="6">
        <text>Na(+)(in) + 2 H(+)(out) = Na(+)(out) + 2 H(+)(in)</text>
        <dbReference type="Rhea" id="RHEA:29251"/>
        <dbReference type="ChEBI" id="CHEBI:15378"/>
        <dbReference type="ChEBI" id="CHEBI:29101"/>
    </reaction>
</comment>
<comment type="similarity">
    <text evidence="6">Belongs to the NhaA Na(+)/H(+) (TC 2.A.33) antiporter family.</text>
</comment>
<evidence type="ECO:0000256" key="3">
    <source>
        <dbReference type="ARBA" id="ARBA00022692"/>
    </source>
</evidence>
<keyword evidence="6" id="KW-0050">Antiport</keyword>
<evidence type="ECO:0000256" key="5">
    <source>
        <dbReference type="ARBA" id="ARBA00023136"/>
    </source>
</evidence>
<evidence type="ECO:0000313" key="7">
    <source>
        <dbReference type="EMBL" id="MDA5192415.1"/>
    </source>
</evidence>
<dbReference type="NCBIfam" id="TIGR00773">
    <property type="entry name" value="NhaA"/>
    <property type="match status" value="1"/>
</dbReference>
<dbReference type="GO" id="GO:0015385">
    <property type="term" value="F:sodium:proton antiporter activity"/>
    <property type="evidence" value="ECO:0007669"/>
    <property type="project" value="UniProtKB-UniRule"/>
</dbReference>
<feature type="transmembrane region" description="Helical" evidence="6">
    <location>
        <begin position="12"/>
        <end position="30"/>
    </location>
</feature>
<dbReference type="EMBL" id="JANWOI010000001">
    <property type="protein sequence ID" value="MDA5192415.1"/>
    <property type="molecule type" value="Genomic_DNA"/>
</dbReference>
<dbReference type="PANTHER" id="PTHR30341">
    <property type="entry name" value="SODIUM ION/PROTON ANTIPORTER NHAA-RELATED"/>
    <property type="match status" value="1"/>
</dbReference>
<dbReference type="Pfam" id="PF06965">
    <property type="entry name" value="Na_H_antiport_1"/>
    <property type="match status" value="1"/>
</dbReference>
<name>A0A9X3TV97_9PROT</name>
<sequence>MAVTRLREFLKFEAAGGIILMLTAVLAIVIKNSSLASFYDYFLEVPFTIALGTAGLSKPVLFWINDGLMAIFFLLVGLELKREVLEGHLASRDQIVLPVVAAIGGMVVPALVFLAFNHQDPALARGWAIPSATDIAFALGVMLLLGDRVPVSLKVLLTSVAVIDDLGAIVIIAIFYTSSLSVLSLVLSAAALIGLYVMNRRGVVALAPYLLLGAFLWVCVLNSGVHATLAGVAIAFAIPLRATNLRGNSPARVLEKMLHPWVAYGILPLFAFVNAGLPLLGLTLQDLFASIPLGIALGLILGKPVGIMLGLFICIGLFSVRKPEAVEWSQLFGMSILTGIGFTMSLFIGGLAYTSLEAANEVRLGVLVGSIVSGVSGYLVLRMLSGKKA</sequence>
<keyword evidence="6" id="KW-0739">Sodium transport</keyword>
<feature type="transmembrane region" description="Helical" evidence="6">
    <location>
        <begin position="209"/>
        <end position="240"/>
    </location>
</feature>
<comment type="subcellular location">
    <subcellularLocation>
        <location evidence="1">Cell inner membrane</location>
        <topology evidence="1">Multi-pass membrane protein</topology>
    </subcellularLocation>
    <subcellularLocation>
        <location evidence="6">Cell membrane</location>
        <topology evidence="6">Multi-pass membrane protein</topology>
    </subcellularLocation>
</comment>
<feature type="transmembrane region" description="Helical" evidence="6">
    <location>
        <begin position="293"/>
        <end position="319"/>
    </location>
</feature>
<evidence type="ECO:0000256" key="6">
    <source>
        <dbReference type="HAMAP-Rule" id="MF_01844"/>
    </source>
</evidence>
<feature type="transmembrane region" description="Helical" evidence="6">
    <location>
        <begin position="95"/>
        <end position="115"/>
    </location>
</feature>
<gene>
    <name evidence="6 7" type="primary">nhaA</name>
    <name evidence="7" type="ORF">NYP16_00380</name>
</gene>
<feature type="transmembrane region" description="Helical" evidence="6">
    <location>
        <begin position="331"/>
        <end position="356"/>
    </location>
</feature>
<keyword evidence="6" id="KW-0813">Transport</keyword>
<proteinExistence type="inferred from homology"/>
<dbReference type="NCBIfam" id="NF007112">
    <property type="entry name" value="PRK09561.1"/>
    <property type="match status" value="1"/>
</dbReference>
<feature type="transmembrane region" description="Helical" evidence="6">
    <location>
        <begin position="60"/>
        <end position="80"/>
    </location>
</feature>
<keyword evidence="4 6" id="KW-1133">Transmembrane helix</keyword>